<organism evidence="1 2">
    <name type="scientific">Alternaria panax</name>
    <dbReference type="NCBI Taxonomy" id="48097"/>
    <lineage>
        <taxon>Eukaryota</taxon>
        <taxon>Fungi</taxon>
        <taxon>Dikarya</taxon>
        <taxon>Ascomycota</taxon>
        <taxon>Pezizomycotina</taxon>
        <taxon>Dothideomycetes</taxon>
        <taxon>Pleosporomycetidae</taxon>
        <taxon>Pleosporales</taxon>
        <taxon>Pleosporineae</taxon>
        <taxon>Pleosporaceae</taxon>
        <taxon>Alternaria</taxon>
        <taxon>Alternaria sect. Panax</taxon>
    </lineage>
</organism>
<dbReference type="EMBL" id="JAANER010000011">
    <property type="protein sequence ID" value="KAG9185403.1"/>
    <property type="molecule type" value="Genomic_DNA"/>
</dbReference>
<evidence type="ECO:0000313" key="1">
    <source>
        <dbReference type="EMBL" id="KAG9185403.1"/>
    </source>
</evidence>
<comment type="caution">
    <text evidence="1">The sequence shown here is derived from an EMBL/GenBank/DDBJ whole genome shotgun (WGS) entry which is preliminary data.</text>
</comment>
<name>A0AAD4FAY5_9PLEO</name>
<sequence length="126" mass="14295">MTRYNLILHFIIGGEKLGGNVFKKRNTLKDIIEATMMEQLASMQLDRLSGVAWDGEPVSSLFQAVDPSLPHPKDIQKRPRSHVTRAPWMDVDDFFANLRSGFDRLKEAELEAAEDLAYSLEFTSLV</sequence>
<dbReference type="Proteomes" id="UP001199106">
    <property type="component" value="Unassembled WGS sequence"/>
</dbReference>
<keyword evidence="2" id="KW-1185">Reference proteome</keyword>
<reference evidence="1" key="1">
    <citation type="submission" date="2021-07" db="EMBL/GenBank/DDBJ databases">
        <title>Genome Resource of American Ginseng Black Spot Pathogen Alternaria panax.</title>
        <authorList>
            <person name="Qiu C."/>
            <person name="Wang W."/>
            <person name="Liu Z."/>
        </authorList>
    </citation>
    <scope>NUCLEOTIDE SEQUENCE</scope>
    <source>
        <strain evidence="1">BNCC115425</strain>
    </source>
</reference>
<evidence type="ECO:0000313" key="2">
    <source>
        <dbReference type="Proteomes" id="UP001199106"/>
    </source>
</evidence>
<dbReference type="AlphaFoldDB" id="A0AAD4FAY5"/>
<accession>A0AAD4FAY5</accession>
<gene>
    <name evidence="1" type="ORF">G6011_07947</name>
</gene>
<proteinExistence type="predicted"/>
<protein>
    <submittedName>
        <fullName evidence="1">Uncharacterized protein</fullName>
    </submittedName>
</protein>